<dbReference type="InterPro" id="IPR038720">
    <property type="entry name" value="YprB_RNase_H-like_dom"/>
</dbReference>
<protein>
    <recommendedName>
        <fullName evidence="1">YprB ribonuclease H-like domain-containing protein</fullName>
    </recommendedName>
</protein>
<evidence type="ECO:0000313" key="2">
    <source>
        <dbReference type="EMBL" id="KKL12114.1"/>
    </source>
</evidence>
<dbReference type="AlphaFoldDB" id="A0A0F9ARB0"/>
<dbReference type="InterPro" id="IPR012337">
    <property type="entry name" value="RNaseH-like_sf"/>
</dbReference>
<proteinExistence type="predicted"/>
<dbReference type="SUPFAM" id="SSF53098">
    <property type="entry name" value="Ribonuclease H-like"/>
    <property type="match status" value="1"/>
</dbReference>
<dbReference type="Pfam" id="PF13482">
    <property type="entry name" value="RNase_H_2"/>
    <property type="match status" value="1"/>
</dbReference>
<evidence type="ECO:0000259" key="1">
    <source>
        <dbReference type="Pfam" id="PF13482"/>
    </source>
</evidence>
<organism evidence="2">
    <name type="scientific">marine sediment metagenome</name>
    <dbReference type="NCBI Taxonomy" id="412755"/>
    <lineage>
        <taxon>unclassified sequences</taxon>
        <taxon>metagenomes</taxon>
        <taxon>ecological metagenomes</taxon>
    </lineage>
</organism>
<sequence>MLKQKKIHCELEEIPSMEKRIATALRNQGINSGEQLLELSLDDPLFKKFYPLRLIANYAKAIIYNKIVTIEDIISPFDTIKEKEEIYFFDTEHDSTLAKTGPYGVFLIGWMSMDGERNYLFLENPEDELELLKKFSDWVKRENPILIAYSSDTAEVKALGASFSRHKLPFSHIRESMFDIYSNVIFTQSVKRQKYFLPIKKLGSNPLGLKKVSECLGYQPSTLEISHGMNAPRVYERYLREGHKKVYIAQMHLMDKLP</sequence>
<comment type="caution">
    <text evidence="2">The sequence shown here is derived from an EMBL/GenBank/DDBJ whole genome shotgun (WGS) entry which is preliminary data.</text>
</comment>
<dbReference type="EMBL" id="LAZR01041388">
    <property type="protein sequence ID" value="KKL12114.1"/>
    <property type="molecule type" value="Genomic_DNA"/>
</dbReference>
<accession>A0A0F9ARB0</accession>
<reference evidence="2" key="1">
    <citation type="journal article" date="2015" name="Nature">
        <title>Complex archaea that bridge the gap between prokaryotes and eukaryotes.</title>
        <authorList>
            <person name="Spang A."/>
            <person name="Saw J.H."/>
            <person name="Jorgensen S.L."/>
            <person name="Zaremba-Niedzwiedzka K."/>
            <person name="Martijn J."/>
            <person name="Lind A.E."/>
            <person name="van Eijk R."/>
            <person name="Schleper C."/>
            <person name="Guy L."/>
            <person name="Ettema T.J."/>
        </authorList>
    </citation>
    <scope>NUCLEOTIDE SEQUENCE</scope>
</reference>
<feature type="domain" description="YprB ribonuclease H-like" evidence="1">
    <location>
        <begin position="88"/>
        <end position="245"/>
    </location>
</feature>
<name>A0A0F9ARB0_9ZZZZ</name>
<gene>
    <name evidence="2" type="ORF">LCGC14_2539000</name>
</gene>